<evidence type="ECO:0000313" key="3">
    <source>
        <dbReference type="Proteomes" id="UP000335636"/>
    </source>
</evidence>
<reference evidence="2" key="1">
    <citation type="submission" date="2019-04" db="EMBL/GenBank/DDBJ databases">
        <authorList>
            <person name="Alioto T."/>
            <person name="Alioto T."/>
        </authorList>
    </citation>
    <scope>NUCLEOTIDE SEQUENCE [LARGE SCALE GENOMIC DNA]</scope>
</reference>
<dbReference type="PANTHER" id="PTHR12062:SF30">
    <property type="entry name" value="ALPHA-1,3-MANNOSYL-GLYCOPROTEIN 4-BETA-N-ACETYLGLUCOSAMINYLTRANSFERASE C"/>
    <property type="match status" value="1"/>
</dbReference>
<evidence type="ECO:0000259" key="1">
    <source>
        <dbReference type="Pfam" id="PF04666"/>
    </source>
</evidence>
<keyword evidence="3" id="KW-1185">Reference proteome</keyword>
<organism evidence="2 3">
    <name type="scientific">Marmota monax</name>
    <name type="common">Woodchuck</name>
    <dbReference type="NCBI Taxonomy" id="9995"/>
    <lineage>
        <taxon>Eukaryota</taxon>
        <taxon>Metazoa</taxon>
        <taxon>Chordata</taxon>
        <taxon>Craniata</taxon>
        <taxon>Vertebrata</taxon>
        <taxon>Euteleostomi</taxon>
        <taxon>Mammalia</taxon>
        <taxon>Eutheria</taxon>
        <taxon>Euarchontoglires</taxon>
        <taxon>Glires</taxon>
        <taxon>Rodentia</taxon>
        <taxon>Sciuromorpha</taxon>
        <taxon>Sciuridae</taxon>
        <taxon>Xerinae</taxon>
        <taxon>Marmotini</taxon>
        <taxon>Marmota</taxon>
    </lineage>
</organism>
<gene>
    <name evidence="2" type="ORF">MONAX_5E046049</name>
</gene>
<sequence>MQRPQGSYLLDTLQSLFQVSSEAELKSMMVLVHLSDPDPEWLSQTVANISGLFALHIKAKKLLVVHGLLDDSSLRNINQSSPCEELYFRQKVDYALLMNFASNLSDYFLLMDDNIFCTPNFVSSISRALSAWKEYPWVVLEFSSLTFSGKVFHSSDLSHLASFFLLFLKDTPTHLLLSNFGFLLGQTAPISLTPKLFHSWDNGFISEDTCYKEKEEKKKIGKPNNPPARIYTDMFFRDFFLPEYAYSLDLKYFKTQHVFTGQTFTVVFKQSYKVIQIEVITGIGIWGICRLEHGQVELGYLPIGKGHICNRYVLLGPLVKGQLNQEVYHDKDFVEEEEKKLVSWQRIRMQITSGGTKYLKAFKDMQKNSEPLKNVKSHILIGALPMEKKLLTIGISSVQRPQGSYLLDTLHSLFFASSLYEQKYFIVVVHLGDPDSKWLDKMTSSISILFKQHIQARQLVVINTPRESYNPLKNLKKTFNDTSAYVAFRSKQNMDYAFLMNFATNHSDYFLMLEDDVKCAPEFVTQIVTTLSAWERKFWVILEFSQLGFIGKLFHMKDLPYFVRFLLLFYQERSCDYLLSHFRDLRMQQKPIRFSPSLFQHVGSYSSFDGKFNILKDKEFEDDDIGLPSNPAATIYTNLNVINNSLLMNAYSFDKNFFYSQEVKAGSHVTVILDRPATVYRVQVLTGSKVKRRNQLKEGQVELGYDSTNLIHDCDDYILLGMLENGILNKQVLSEDSGKKKEKKEILQQTVQEQINSEISNHLEVFREMQKNSPLLQCANYTLLAGALPQEKKLLTLGISSVQRPQGSYLLDTLQSLFQVSSEAELKSIVVLVHLSDPDPEWLSQTVANISDLFNLHIEARKLLVVHGLLDNSPLKNINQYSSCEELYFRQKVDYALLMNFASNLSDYFLLMDDHVQYTFYFVSAIYWALSAWKEFPWVILELSSLRFSGKVFHSRDLSHLASFFLLFPKNTSAPMLLSRFHLLLAQNVPIHLSPSMFHHMGNYSELEDTCFPVEKDKVSGEPDNPTAIVVTDMMSILNIVPLYAYVLNEEPYTTLDPEKGNHLTVILDRPQKIIRIVVLTGIEENGMYQLQKGRVLLGYDIMEHSKRCVRYFLLGPLVRGNLDQRVFYDEDSMEKLSCIRLEVSESQQWLVIRQIKVWTDPEDEES</sequence>
<dbReference type="Pfam" id="PF04666">
    <property type="entry name" value="MGAT4_cons"/>
    <property type="match status" value="3"/>
</dbReference>
<dbReference type="PANTHER" id="PTHR12062">
    <property type="entry name" value="N-ACETYLGLUCOSAMINYLTRANSFERASE VI"/>
    <property type="match status" value="1"/>
</dbReference>
<evidence type="ECO:0000313" key="2">
    <source>
        <dbReference type="EMBL" id="VTJ56971.1"/>
    </source>
</evidence>
<proteinExistence type="predicted"/>
<dbReference type="AlphaFoldDB" id="A0A5E4AJQ1"/>
<name>A0A5E4AJQ1_MARMO</name>
<comment type="caution">
    <text evidence="2">The sequence shown here is derived from an EMBL/GenBank/DDBJ whole genome shotgun (WGS) entry which is preliminary data.</text>
</comment>
<dbReference type="InterPro" id="IPR057279">
    <property type="entry name" value="MGAT4"/>
</dbReference>
<feature type="domain" description="MGAT4 conserved region" evidence="1">
    <location>
        <begin position="758"/>
        <end position="1016"/>
    </location>
</feature>
<dbReference type="GO" id="GO:0008375">
    <property type="term" value="F:acetylglucosaminyltransferase activity"/>
    <property type="evidence" value="ECO:0007669"/>
    <property type="project" value="TreeGrafter"/>
</dbReference>
<accession>A0A5E4AJQ1</accession>
<feature type="domain" description="MGAT4 conserved region" evidence="1">
    <location>
        <begin position="1"/>
        <end position="185"/>
    </location>
</feature>
<dbReference type="Proteomes" id="UP000335636">
    <property type="component" value="Unassembled WGS sequence"/>
</dbReference>
<dbReference type="GO" id="GO:0006487">
    <property type="term" value="P:protein N-linked glycosylation"/>
    <property type="evidence" value="ECO:0007669"/>
    <property type="project" value="TreeGrafter"/>
</dbReference>
<feature type="domain" description="MGAT4 conserved region" evidence="1">
    <location>
        <begin position="356"/>
        <end position="620"/>
    </location>
</feature>
<dbReference type="EMBL" id="CABDUW010000072">
    <property type="protein sequence ID" value="VTJ56971.1"/>
    <property type="molecule type" value="Genomic_DNA"/>
</dbReference>
<dbReference type="InterPro" id="IPR006759">
    <property type="entry name" value="Glyco_transf_54"/>
</dbReference>
<protein>
    <recommendedName>
        <fullName evidence="1">MGAT4 conserved region domain-containing protein</fullName>
    </recommendedName>
</protein>